<keyword evidence="8" id="KW-1015">Disulfide bond</keyword>
<evidence type="ECO:0000256" key="7">
    <source>
        <dbReference type="ARBA" id="ARBA00022837"/>
    </source>
</evidence>
<evidence type="ECO:0000256" key="2">
    <source>
        <dbReference type="ARBA" id="ARBA00022487"/>
    </source>
</evidence>
<evidence type="ECO:0000256" key="5">
    <source>
        <dbReference type="ARBA" id="ARBA00022729"/>
    </source>
</evidence>
<evidence type="ECO:0000256" key="6">
    <source>
        <dbReference type="ARBA" id="ARBA00022801"/>
    </source>
</evidence>
<dbReference type="AlphaFoldDB" id="A0A550CFA6"/>
<protein>
    <recommendedName>
        <fullName evidence="10">Carboxylic ester hydrolase</fullName>
        <ecNumber evidence="10">3.1.1.-</ecNumber>
    </recommendedName>
</protein>
<organism evidence="11 12">
    <name type="scientific">Schizophyllum amplum</name>
    <dbReference type="NCBI Taxonomy" id="97359"/>
    <lineage>
        <taxon>Eukaryota</taxon>
        <taxon>Fungi</taxon>
        <taxon>Dikarya</taxon>
        <taxon>Basidiomycota</taxon>
        <taxon>Agaricomycotina</taxon>
        <taxon>Agaricomycetes</taxon>
        <taxon>Agaricomycetidae</taxon>
        <taxon>Agaricales</taxon>
        <taxon>Schizophyllaceae</taxon>
        <taxon>Schizophyllum</taxon>
    </lineage>
</organism>
<evidence type="ECO:0000256" key="1">
    <source>
        <dbReference type="ARBA" id="ARBA00006249"/>
    </source>
</evidence>
<dbReference type="PANTHER" id="PTHR33938:SF15">
    <property type="entry name" value="FERULOYL ESTERASE B-RELATED"/>
    <property type="match status" value="1"/>
</dbReference>
<keyword evidence="3" id="KW-0858">Xylan degradation</keyword>
<reference evidence="11 12" key="1">
    <citation type="journal article" date="2019" name="New Phytol.">
        <title>Comparative genomics reveals unique wood-decay strategies and fruiting body development in the Schizophyllaceae.</title>
        <authorList>
            <person name="Almasi E."/>
            <person name="Sahu N."/>
            <person name="Krizsan K."/>
            <person name="Balint B."/>
            <person name="Kovacs G.M."/>
            <person name="Kiss B."/>
            <person name="Cseklye J."/>
            <person name="Drula E."/>
            <person name="Henrissat B."/>
            <person name="Nagy I."/>
            <person name="Chovatia M."/>
            <person name="Adam C."/>
            <person name="LaButti K."/>
            <person name="Lipzen A."/>
            <person name="Riley R."/>
            <person name="Grigoriev I.V."/>
            <person name="Nagy L.G."/>
        </authorList>
    </citation>
    <scope>NUCLEOTIDE SEQUENCE [LARGE SCALE GENOMIC DNA]</scope>
    <source>
        <strain evidence="11 12">NL-1724</strain>
    </source>
</reference>
<keyword evidence="2" id="KW-0719">Serine esterase</keyword>
<dbReference type="InterPro" id="IPR011118">
    <property type="entry name" value="Tannase/feruloyl_esterase"/>
</dbReference>
<evidence type="ECO:0000313" key="12">
    <source>
        <dbReference type="Proteomes" id="UP000320762"/>
    </source>
</evidence>
<keyword evidence="6 10" id="KW-0378">Hydrolase</keyword>
<evidence type="ECO:0000256" key="9">
    <source>
        <dbReference type="ARBA" id="ARBA00034075"/>
    </source>
</evidence>
<dbReference type="EC" id="3.1.1.-" evidence="10"/>
<name>A0A550CFA6_9AGAR</name>
<keyword evidence="3" id="KW-0119">Carbohydrate metabolism</keyword>
<keyword evidence="5" id="KW-0732">Signal</keyword>
<dbReference type="InterPro" id="IPR029058">
    <property type="entry name" value="AB_hydrolase_fold"/>
</dbReference>
<dbReference type="OrthoDB" id="3039123at2759"/>
<sequence length="506" mass="55650">MSVLAHDDFATNCASFVNQINLENVTAYTTEYITAGTNITIDKHPSCHLEPPYLVVSSTICRVRMNVTTSERSEIRMEAWFPQDYTGRFLSTGNGGLGGCIQYPDIDYAASLGFATVGANNGHEGMVGVHFLNNPEVITDFAWRSVHTGVVVGKALSALFYGAPHSKSYYIGCSTGGRQGMKMVQDFPEDFDGVLAGAPGVAWNDLLYWGGSFFGMTGPKGSDSFVPAEMWAGLIHQEVLNQCDGLDGAIDGVLENPDLCQFNPMSLICPDGDTTNCLTPTQAETVRKIFSPIYDEDGELVFSRMQPGAEVLAGVRQFTGEPYPFAAEWWRYVVHNDSSWDPATITIADLKAAREQNPAGISAFNGDLSAFELTGGKILQYHGLMDDLITSDHSKRYYSLVQESMGKEPEELDAFYRFFPISGMEHCSFGDGAYRIGNLQTGYAGKSPDENVLMALVQWVEEGVAPEVVRGTDANGTYWRAHCKWPKMNKYLGLGSYWDEFAWQCI</sequence>
<evidence type="ECO:0000256" key="3">
    <source>
        <dbReference type="ARBA" id="ARBA00022651"/>
    </source>
</evidence>
<dbReference type="EMBL" id="VDMD01000009">
    <property type="protein sequence ID" value="TRM63488.1"/>
    <property type="molecule type" value="Genomic_DNA"/>
</dbReference>
<keyword evidence="7" id="KW-0106">Calcium</keyword>
<dbReference type="Pfam" id="PF07519">
    <property type="entry name" value="Tannase"/>
    <property type="match status" value="1"/>
</dbReference>
<comment type="caution">
    <text evidence="11">The sequence shown here is derived from an EMBL/GenBank/DDBJ whole genome shotgun (WGS) entry which is preliminary data.</text>
</comment>
<gene>
    <name evidence="11" type="ORF">BD626DRAFT_547931</name>
</gene>
<dbReference type="PANTHER" id="PTHR33938">
    <property type="entry name" value="FERULOYL ESTERASE B-RELATED"/>
    <property type="match status" value="1"/>
</dbReference>
<proteinExistence type="inferred from homology"/>
<evidence type="ECO:0000313" key="11">
    <source>
        <dbReference type="EMBL" id="TRM63488.1"/>
    </source>
</evidence>
<dbReference type="GO" id="GO:0046872">
    <property type="term" value="F:metal ion binding"/>
    <property type="evidence" value="ECO:0007669"/>
    <property type="project" value="UniProtKB-KW"/>
</dbReference>
<keyword evidence="3" id="KW-0624">Polysaccharide degradation</keyword>
<dbReference type="GO" id="GO:0045493">
    <property type="term" value="P:xylan catabolic process"/>
    <property type="evidence" value="ECO:0007669"/>
    <property type="project" value="UniProtKB-KW"/>
</dbReference>
<dbReference type="SUPFAM" id="SSF53474">
    <property type="entry name" value="alpha/beta-Hydrolases"/>
    <property type="match status" value="1"/>
</dbReference>
<comment type="similarity">
    <text evidence="1 10">Belongs to the tannase family.</text>
</comment>
<evidence type="ECO:0000256" key="4">
    <source>
        <dbReference type="ARBA" id="ARBA00022723"/>
    </source>
</evidence>
<dbReference type="GO" id="GO:0030600">
    <property type="term" value="F:feruloyl esterase activity"/>
    <property type="evidence" value="ECO:0007669"/>
    <property type="project" value="UniProtKB-EC"/>
</dbReference>
<keyword evidence="4" id="KW-0479">Metal-binding</keyword>
<evidence type="ECO:0000256" key="8">
    <source>
        <dbReference type="ARBA" id="ARBA00023157"/>
    </source>
</evidence>
<comment type="catalytic activity">
    <reaction evidence="9">
        <text>feruloyl-polysaccharide + H2O = ferulate + polysaccharide.</text>
        <dbReference type="EC" id="3.1.1.73"/>
    </reaction>
</comment>
<evidence type="ECO:0000256" key="10">
    <source>
        <dbReference type="RuleBase" id="RU361238"/>
    </source>
</evidence>
<dbReference type="Proteomes" id="UP000320762">
    <property type="component" value="Unassembled WGS sequence"/>
</dbReference>
<keyword evidence="12" id="KW-1185">Reference proteome</keyword>
<accession>A0A550CFA6</accession>